<dbReference type="RefSeq" id="XP_025354548.1">
    <property type="nucleotide sequence ID" value="XM_025499247.1"/>
</dbReference>
<evidence type="ECO:0000256" key="6">
    <source>
        <dbReference type="SAM" id="MobiDB-lite"/>
    </source>
</evidence>
<evidence type="ECO:0000313" key="8">
    <source>
        <dbReference type="Proteomes" id="UP000245771"/>
    </source>
</evidence>
<dbReference type="InterPro" id="IPR020946">
    <property type="entry name" value="Flavin_mOase-like"/>
</dbReference>
<dbReference type="SUPFAM" id="SSF51905">
    <property type="entry name" value="FAD/NAD(P)-binding domain"/>
    <property type="match status" value="1"/>
</dbReference>
<keyword evidence="8" id="KW-1185">Reference proteome</keyword>
<evidence type="ECO:0000256" key="1">
    <source>
        <dbReference type="ARBA" id="ARBA00009183"/>
    </source>
</evidence>
<keyword evidence="2" id="KW-0285">Flavoprotein</keyword>
<keyword evidence="3" id="KW-0274">FAD</keyword>
<dbReference type="CDD" id="cd22249">
    <property type="entry name" value="UDM1_RNF168_RNF169-like"/>
    <property type="match status" value="1"/>
</dbReference>
<reference evidence="7 8" key="1">
    <citation type="journal article" date="2018" name="Mol. Biol. Evol.">
        <title>Broad Genomic Sampling Reveals a Smut Pathogenic Ancestry of the Fungal Clade Ustilaginomycotina.</title>
        <authorList>
            <person name="Kijpornyongpan T."/>
            <person name="Mondo S.J."/>
            <person name="Barry K."/>
            <person name="Sandor L."/>
            <person name="Lee J."/>
            <person name="Lipzen A."/>
            <person name="Pangilinan J."/>
            <person name="LaButti K."/>
            <person name="Hainaut M."/>
            <person name="Henrissat B."/>
            <person name="Grigoriev I.V."/>
            <person name="Spatafora J.W."/>
            <person name="Aime M.C."/>
        </authorList>
    </citation>
    <scope>NUCLEOTIDE SEQUENCE [LARGE SCALE GENOMIC DNA]</scope>
    <source>
        <strain evidence="7 8">MCA 3882</strain>
    </source>
</reference>
<dbReference type="GO" id="GO:0004499">
    <property type="term" value="F:N,N-dimethylaniline monooxygenase activity"/>
    <property type="evidence" value="ECO:0007669"/>
    <property type="project" value="InterPro"/>
</dbReference>
<proteinExistence type="inferred from homology"/>
<evidence type="ECO:0000256" key="2">
    <source>
        <dbReference type="ARBA" id="ARBA00022630"/>
    </source>
</evidence>
<comment type="similarity">
    <text evidence="1">Belongs to the FMO family.</text>
</comment>
<feature type="region of interest" description="Disordered" evidence="6">
    <location>
        <begin position="377"/>
        <end position="416"/>
    </location>
</feature>
<dbReference type="PANTHER" id="PTHR23023">
    <property type="entry name" value="DIMETHYLANILINE MONOOXYGENASE"/>
    <property type="match status" value="1"/>
</dbReference>
<dbReference type="GO" id="GO:0050660">
    <property type="term" value="F:flavin adenine dinucleotide binding"/>
    <property type="evidence" value="ECO:0007669"/>
    <property type="project" value="InterPro"/>
</dbReference>
<dbReference type="Proteomes" id="UP000245771">
    <property type="component" value="Unassembled WGS sequence"/>
</dbReference>
<accession>A0A316V9R9</accession>
<organism evidence="7 8">
    <name type="scientific">Meira miltonrushii</name>
    <dbReference type="NCBI Taxonomy" id="1280837"/>
    <lineage>
        <taxon>Eukaryota</taxon>
        <taxon>Fungi</taxon>
        <taxon>Dikarya</taxon>
        <taxon>Basidiomycota</taxon>
        <taxon>Ustilaginomycotina</taxon>
        <taxon>Exobasidiomycetes</taxon>
        <taxon>Exobasidiales</taxon>
        <taxon>Brachybasidiaceae</taxon>
        <taxon>Meira</taxon>
    </lineage>
</organism>
<sequence>MVQQLKPPFVQNPRPKKILIIGGGIAGLAALRALVEEGGVDLTQANDAPFERVELIERRDNIGGVWYLDDKCVEFEKSHEKGTANDIWPIVAPSSSSSKPYWPSPAYPALRGNVLPKFLSLSGTQPFPPPQSSEEALREAGKQIQEGKVAADPFPTLAETYAYLQRIAKPLKPHIRCNTECIGVWELPHPEDASKNVWAVRTRDWQRGGQERTEYWDAVIITVGWTDKPLYPRIDGMAEARKAGFIEHCKWYRGPEPYGEEERIVVVGNGNSGNDVCAQLAARRTLGKHEPVIRVCRHKAWFFYVSLPDPLIRDAPAMQKLVVREQDGKSKLDIHLIDGEVIKDVDRVILAVGYEIGKFPFVNVLDRELTQREAQMLPNLRGGDPDDQWLPTNDSDAPWRSISDAPRGTSFDEDGNNPPRVSGLFWQIMHERASTLALVNLTVTSIPFWTSDFQSHLIRAIWDGSYKLPPTIEGRRDYENKRIALIRKLHQEKAENERKALEIWEKRKAELAQQKEGEKYEAPDHIYLLPYHVLGTMVGDYLPFLRQMAIEAKPQWAKKLPMFEESHDLHFGMYDQKRESLLAKRAIIQAQEASEQELQQNVQSNGTNSFSQSQRKLDVTV</sequence>
<dbReference type="GeneID" id="37021028"/>
<dbReference type="EMBL" id="KZ819604">
    <property type="protein sequence ID" value="PWN34246.1"/>
    <property type="molecule type" value="Genomic_DNA"/>
</dbReference>
<dbReference type="Pfam" id="PF00743">
    <property type="entry name" value="FMO-like"/>
    <property type="match status" value="1"/>
</dbReference>
<dbReference type="InterPro" id="IPR036188">
    <property type="entry name" value="FAD/NAD-bd_sf"/>
</dbReference>
<dbReference type="STRING" id="1280837.A0A316V9R9"/>
<dbReference type="GO" id="GO:0050661">
    <property type="term" value="F:NADP binding"/>
    <property type="evidence" value="ECO:0007669"/>
    <property type="project" value="InterPro"/>
</dbReference>
<dbReference type="Gene3D" id="3.50.50.60">
    <property type="entry name" value="FAD/NAD(P)-binding domain"/>
    <property type="match status" value="3"/>
</dbReference>
<feature type="coiled-coil region" evidence="5">
    <location>
        <begin position="475"/>
        <end position="514"/>
    </location>
</feature>
<evidence type="ECO:0000256" key="4">
    <source>
        <dbReference type="ARBA" id="ARBA00023002"/>
    </source>
</evidence>
<keyword evidence="4" id="KW-0560">Oxidoreductase</keyword>
<dbReference type="AlphaFoldDB" id="A0A316V9R9"/>
<evidence type="ECO:0000256" key="3">
    <source>
        <dbReference type="ARBA" id="ARBA00022827"/>
    </source>
</evidence>
<feature type="compositionally biased region" description="Polar residues" evidence="6">
    <location>
        <begin position="601"/>
        <end position="614"/>
    </location>
</feature>
<dbReference type="InterPro" id="IPR050346">
    <property type="entry name" value="FMO-like"/>
</dbReference>
<feature type="region of interest" description="Disordered" evidence="6">
    <location>
        <begin position="598"/>
        <end position="621"/>
    </location>
</feature>
<evidence type="ECO:0000313" key="7">
    <source>
        <dbReference type="EMBL" id="PWN34246.1"/>
    </source>
</evidence>
<name>A0A316V9R9_9BASI</name>
<dbReference type="InParanoid" id="A0A316V9R9"/>
<protein>
    <submittedName>
        <fullName evidence="7">FAD/NAD(P)-binding domain-containing protein</fullName>
    </submittedName>
</protein>
<keyword evidence="5" id="KW-0175">Coiled coil</keyword>
<dbReference type="OrthoDB" id="66881at2759"/>
<evidence type="ECO:0000256" key="5">
    <source>
        <dbReference type="SAM" id="Coils"/>
    </source>
</evidence>
<gene>
    <name evidence="7" type="ORF">FA14DRAFT_161706</name>
</gene>